<gene>
    <name evidence="1" type="ORF">CTOB1V02_LOCUS11691</name>
</gene>
<protein>
    <submittedName>
        <fullName evidence="1">Uncharacterized protein</fullName>
    </submittedName>
</protein>
<evidence type="ECO:0000313" key="1">
    <source>
        <dbReference type="EMBL" id="CAD7233872.1"/>
    </source>
</evidence>
<reference evidence="1" key="1">
    <citation type="submission" date="2020-11" db="EMBL/GenBank/DDBJ databases">
        <authorList>
            <person name="Tran Van P."/>
        </authorList>
    </citation>
    <scope>NUCLEOTIDE SEQUENCE</scope>
</reference>
<name>A0A7R8WSS1_9CRUS</name>
<dbReference type="EMBL" id="OB667159">
    <property type="protein sequence ID" value="CAD7233872.1"/>
    <property type="molecule type" value="Genomic_DNA"/>
</dbReference>
<proteinExistence type="predicted"/>
<feature type="non-terminal residue" evidence="1">
    <location>
        <position position="1"/>
    </location>
</feature>
<dbReference type="AlphaFoldDB" id="A0A7R8WSS1"/>
<accession>A0A7R8WSS1</accession>
<sequence>MLTVCGSPRYLSDVPPAQPPINSPIRFARALSQTDLNQAVRESDAFSQHESLLSPQQSDHTIRPRMIAGAVEELRRSKEFFAKLPDVLCIGKEYSGSALSSVDGCWTGEDKAQGG</sequence>
<organism evidence="1">
    <name type="scientific">Cyprideis torosa</name>
    <dbReference type="NCBI Taxonomy" id="163714"/>
    <lineage>
        <taxon>Eukaryota</taxon>
        <taxon>Metazoa</taxon>
        <taxon>Ecdysozoa</taxon>
        <taxon>Arthropoda</taxon>
        <taxon>Crustacea</taxon>
        <taxon>Oligostraca</taxon>
        <taxon>Ostracoda</taxon>
        <taxon>Podocopa</taxon>
        <taxon>Podocopida</taxon>
        <taxon>Cytherocopina</taxon>
        <taxon>Cytheroidea</taxon>
        <taxon>Cytherideidae</taxon>
        <taxon>Cyprideis</taxon>
    </lineage>
</organism>